<dbReference type="Proteomes" id="UP000594638">
    <property type="component" value="Unassembled WGS sequence"/>
</dbReference>
<feature type="region of interest" description="Disordered" evidence="1">
    <location>
        <begin position="186"/>
        <end position="208"/>
    </location>
</feature>
<dbReference type="OrthoDB" id="1111059at2759"/>
<proteinExistence type="predicted"/>
<keyword evidence="3" id="KW-1185">Reference proteome</keyword>
<dbReference type="Gramene" id="OE9A044380T1">
    <property type="protein sequence ID" value="OE9A044380C1"/>
    <property type="gene ID" value="OE9A044380"/>
</dbReference>
<dbReference type="InterPro" id="IPR012442">
    <property type="entry name" value="DUF1645_plant"/>
</dbReference>
<accession>A0A8S0UDI4</accession>
<sequence>MADGEEELCICPSFTSCSADRIAEIANKVTGLNTTDTKEDENNDDDFEFALVGENQRFLDEEFIDDGQIKQVFPVFNRDLLVSYDDYDKGLSGEGVESIRIPLKKNFMEKCKNDYPSSSSSEADELETIPPGTYCVWRPEFSKSSPCQCKKSKSTGSGSKRWKFRDLVRRCNSEGKDSFILLTPKHKEEKPKENVNSKKSKAKRVVSGEKSAANSLHEAFYVRNRAIKESDKRKSFLPYRQDLVGFFPNANGLGRRSFPAFWNMHCSRNVHYFLHYAKSNVYLREKCTSL</sequence>
<name>A0A8S0UDI4_OLEEU</name>
<dbReference type="AlphaFoldDB" id="A0A8S0UDI4"/>
<evidence type="ECO:0000256" key="1">
    <source>
        <dbReference type="SAM" id="MobiDB-lite"/>
    </source>
</evidence>
<gene>
    <name evidence="2" type="ORF">OLEA9_A044380</name>
</gene>
<evidence type="ECO:0000313" key="2">
    <source>
        <dbReference type="EMBL" id="CAA3016876.1"/>
    </source>
</evidence>
<comment type="caution">
    <text evidence="2">The sequence shown here is derived from an EMBL/GenBank/DDBJ whole genome shotgun (WGS) entry which is preliminary data.</text>
</comment>
<dbReference type="EMBL" id="CACTIH010007652">
    <property type="protein sequence ID" value="CAA3016876.1"/>
    <property type="molecule type" value="Genomic_DNA"/>
</dbReference>
<dbReference type="PANTHER" id="PTHR33095">
    <property type="entry name" value="OS07G0619500 PROTEIN"/>
    <property type="match status" value="1"/>
</dbReference>
<reference evidence="2 3" key="1">
    <citation type="submission" date="2019-12" db="EMBL/GenBank/DDBJ databases">
        <authorList>
            <person name="Alioto T."/>
            <person name="Alioto T."/>
            <person name="Gomez Garrido J."/>
        </authorList>
    </citation>
    <scope>NUCLEOTIDE SEQUENCE [LARGE SCALE GENOMIC DNA]</scope>
</reference>
<evidence type="ECO:0000313" key="3">
    <source>
        <dbReference type="Proteomes" id="UP000594638"/>
    </source>
</evidence>
<organism evidence="2 3">
    <name type="scientific">Olea europaea subsp. europaea</name>
    <dbReference type="NCBI Taxonomy" id="158383"/>
    <lineage>
        <taxon>Eukaryota</taxon>
        <taxon>Viridiplantae</taxon>
        <taxon>Streptophyta</taxon>
        <taxon>Embryophyta</taxon>
        <taxon>Tracheophyta</taxon>
        <taxon>Spermatophyta</taxon>
        <taxon>Magnoliopsida</taxon>
        <taxon>eudicotyledons</taxon>
        <taxon>Gunneridae</taxon>
        <taxon>Pentapetalae</taxon>
        <taxon>asterids</taxon>
        <taxon>lamiids</taxon>
        <taxon>Lamiales</taxon>
        <taxon>Oleaceae</taxon>
        <taxon>Oleeae</taxon>
        <taxon>Olea</taxon>
    </lineage>
</organism>
<protein>
    <submittedName>
        <fullName evidence="2">Uncharacterized protein</fullName>
    </submittedName>
</protein>
<feature type="compositionally biased region" description="Basic and acidic residues" evidence="1">
    <location>
        <begin position="186"/>
        <end position="196"/>
    </location>
</feature>
<dbReference type="PANTHER" id="PTHR33095:SF127">
    <property type="entry name" value="OS05G0578100 PROTEIN"/>
    <property type="match status" value="1"/>
</dbReference>
<dbReference type="Pfam" id="PF07816">
    <property type="entry name" value="DUF1645"/>
    <property type="match status" value="1"/>
</dbReference>